<dbReference type="InterPro" id="IPR031127">
    <property type="entry name" value="E3_UB_ligase_RBR"/>
</dbReference>
<dbReference type="InterPro" id="IPR013083">
    <property type="entry name" value="Znf_RING/FYVE/PHD"/>
</dbReference>
<evidence type="ECO:0000313" key="11">
    <source>
        <dbReference type="Proteomes" id="UP000481153"/>
    </source>
</evidence>
<dbReference type="Gene3D" id="3.30.40.10">
    <property type="entry name" value="Zinc/RING finger domain, C3HC4 (zinc finger)"/>
    <property type="match status" value="1"/>
</dbReference>
<evidence type="ECO:0000259" key="9">
    <source>
        <dbReference type="PROSITE" id="PS51873"/>
    </source>
</evidence>
<accession>A0A6G0XY28</accession>
<dbReference type="AlphaFoldDB" id="A0A6G0XY28"/>
<dbReference type="SUPFAM" id="SSF57850">
    <property type="entry name" value="RING/U-box"/>
    <property type="match status" value="3"/>
</dbReference>
<keyword evidence="8" id="KW-0862">Zinc</keyword>
<evidence type="ECO:0000256" key="8">
    <source>
        <dbReference type="ARBA" id="ARBA00022833"/>
    </source>
</evidence>
<dbReference type="PROSITE" id="PS51873">
    <property type="entry name" value="TRIAD"/>
    <property type="match status" value="1"/>
</dbReference>
<keyword evidence="11" id="KW-1185">Reference proteome</keyword>
<reference evidence="10 11" key="1">
    <citation type="submission" date="2019-07" db="EMBL/GenBank/DDBJ databases">
        <title>Genomics analysis of Aphanomyces spp. identifies a new class of oomycete effector associated with host adaptation.</title>
        <authorList>
            <person name="Gaulin E."/>
        </authorList>
    </citation>
    <scope>NUCLEOTIDE SEQUENCE [LARGE SCALE GENOMIC DNA]</scope>
    <source>
        <strain evidence="10 11">ATCC 201684</strain>
    </source>
</reference>
<evidence type="ECO:0000256" key="3">
    <source>
        <dbReference type="ARBA" id="ARBA00022679"/>
    </source>
</evidence>
<evidence type="ECO:0000256" key="2">
    <source>
        <dbReference type="ARBA" id="ARBA00012251"/>
    </source>
</evidence>
<evidence type="ECO:0000256" key="7">
    <source>
        <dbReference type="ARBA" id="ARBA00022786"/>
    </source>
</evidence>
<dbReference type="InterPro" id="IPR044066">
    <property type="entry name" value="TRIAD_supradom"/>
</dbReference>
<evidence type="ECO:0000256" key="6">
    <source>
        <dbReference type="ARBA" id="ARBA00022771"/>
    </source>
</evidence>
<evidence type="ECO:0000256" key="5">
    <source>
        <dbReference type="ARBA" id="ARBA00022737"/>
    </source>
</evidence>
<dbReference type="VEuPathDB" id="FungiDB:AeMF1_011449"/>
<dbReference type="PROSITE" id="PS00518">
    <property type="entry name" value="ZF_RING_1"/>
    <property type="match status" value="1"/>
</dbReference>
<evidence type="ECO:0000256" key="4">
    <source>
        <dbReference type="ARBA" id="ARBA00022723"/>
    </source>
</evidence>
<proteinExistence type="predicted"/>
<dbReference type="Gene3D" id="1.20.120.1750">
    <property type="match status" value="1"/>
</dbReference>
<evidence type="ECO:0000313" key="10">
    <source>
        <dbReference type="EMBL" id="KAF0745649.1"/>
    </source>
</evidence>
<protein>
    <recommendedName>
        <fullName evidence="2">RBR-type E3 ubiquitin transferase</fullName>
        <ecNumber evidence="2">2.3.2.31</ecNumber>
    </recommendedName>
</protein>
<name>A0A6G0XY28_9STRA</name>
<dbReference type="SMART" id="SM00647">
    <property type="entry name" value="IBR"/>
    <property type="match status" value="2"/>
</dbReference>
<dbReference type="InterPro" id="IPR045840">
    <property type="entry name" value="Ariadne"/>
</dbReference>
<keyword evidence="4" id="KW-0479">Metal-binding</keyword>
<comment type="caution">
    <text evidence="10">The sequence shown here is derived from an EMBL/GenBank/DDBJ whole genome shotgun (WGS) entry which is preliminary data.</text>
</comment>
<feature type="domain" description="RING-type" evidence="9">
    <location>
        <begin position="110"/>
        <end position="319"/>
    </location>
</feature>
<gene>
    <name evidence="10" type="ORF">Ae201684_000101</name>
</gene>
<dbReference type="PANTHER" id="PTHR11685">
    <property type="entry name" value="RBR FAMILY RING FINGER AND IBR DOMAIN-CONTAINING"/>
    <property type="match status" value="1"/>
</dbReference>
<dbReference type="GO" id="GO:0061630">
    <property type="term" value="F:ubiquitin protein ligase activity"/>
    <property type="evidence" value="ECO:0007669"/>
    <property type="project" value="UniProtKB-EC"/>
</dbReference>
<dbReference type="EC" id="2.3.2.31" evidence="2"/>
<evidence type="ECO:0000256" key="1">
    <source>
        <dbReference type="ARBA" id="ARBA00001798"/>
    </source>
</evidence>
<keyword evidence="6" id="KW-0863">Zinc-finger</keyword>
<dbReference type="InterPro" id="IPR002867">
    <property type="entry name" value="IBR_dom"/>
</dbReference>
<keyword evidence="5" id="KW-0677">Repeat</keyword>
<organism evidence="10 11">
    <name type="scientific">Aphanomyces euteiches</name>
    <dbReference type="NCBI Taxonomy" id="100861"/>
    <lineage>
        <taxon>Eukaryota</taxon>
        <taxon>Sar</taxon>
        <taxon>Stramenopiles</taxon>
        <taxon>Oomycota</taxon>
        <taxon>Saprolegniomycetes</taxon>
        <taxon>Saprolegniales</taxon>
        <taxon>Verrucalvaceae</taxon>
        <taxon>Aphanomyces</taxon>
    </lineage>
</organism>
<comment type="catalytic activity">
    <reaction evidence="1">
        <text>[E2 ubiquitin-conjugating enzyme]-S-ubiquitinyl-L-cysteine + [acceptor protein]-L-lysine = [E2 ubiquitin-conjugating enzyme]-L-cysteine + [acceptor protein]-N(6)-ubiquitinyl-L-lysine.</text>
        <dbReference type="EC" id="2.3.2.31"/>
    </reaction>
</comment>
<dbReference type="Pfam" id="PF19422">
    <property type="entry name" value="Ariadne"/>
    <property type="match status" value="1"/>
</dbReference>
<dbReference type="GO" id="GO:0016567">
    <property type="term" value="P:protein ubiquitination"/>
    <property type="evidence" value="ECO:0007669"/>
    <property type="project" value="InterPro"/>
</dbReference>
<dbReference type="Pfam" id="PF01485">
    <property type="entry name" value="IBR"/>
    <property type="match status" value="1"/>
</dbReference>
<dbReference type="GO" id="GO:0008270">
    <property type="term" value="F:zinc ion binding"/>
    <property type="evidence" value="ECO:0007669"/>
    <property type="project" value="UniProtKB-KW"/>
</dbReference>
<sequence length="466" mass="52800">MSDYDSDNEEYMYESDSDDMETEMMMTTAEEHKEYEVIDLGLLESQQQRVIADVAEMLQITPAVALVLLRRNGWSQDIVQGRFYSSATPDDFLKECGAVNVDKLQLGITGTLLCSICGDQVSGTNVAVMGCGHGYCVDCWVGYLRAKLDDGPSALLATCIAVDCNESVPDELFRAVLDEQSLKGYAKWHLRSFVDQNVAIKWCPAPGCQRAIRGNGGECFAQCACGFRFCLRCGEEAHPAVHCELLRLWSDKCANESETANWVLVNTKQCPNTKCSVRIEKNQGCNHMTCKSCRHEFCWICMGDWKTHRGNAYNCNSFREVDVSIATAKTELERYLHFHTRFENHAKSEEICVEKSEEAKRRAEKLDKMTAVDFEYVMRAMDLLIECRRTLKYTYAFGYFMDSKQQKEKELFEFLQANLEANTEALTGLTEMPLDEMNIADVMNYTAVTAKFLEGFLEGVDTGFCR</sequence>
<keyword evidence="3" id="KW-0808">Transferase</keyword>
<dbReference type="Pfam" id="PF22191">
    <property type="entry name" value="IBR_1"/>
    <property type="match status" value="1"/>
</dbReference>
<dbReference type="Proteomes" id="UP000481153">
    <property type="component" value="Unassembled WGS sequence"/>
</dbReference>
<keyword evidence="7" id="KW-0833">Ubl conjugation pathway</keyword>
<dbReference type="EMBL" id="VJMJ01000001">
    <property type="protein sequence ID" value="KAF0745649.1"/>
    <property type="molecule type" value="Genomic_DNA"/>
</dbReference>
<dbReference type="InterPro" id="IPR017907">
    <property type="entry name" value="Znf_RING_CS"/>
</dbReference>